<proteinExistence type="predicted"/>
<feature type="domain" description="Peptidase M28" evidence="1">
    <location>
        <begin position="201"/>
        <end position="382"/>
    </location>
</feature>
<dbReference type="Proteomes" id="UP001451571">
    <property type="component" value="Chromosome"/>
</dbReference>
<dbReference type="InterPro" id="IPR045175">
    <property type="entry name" value="M28_fam"/>
</dbReference>
<dbReference type="RefSeq" id="WP_342756610.1">
    <property type="nucleotide sequence ID" value="NZ_CP146256.1"/>
</dbReference>
<dbReference type="SUPFAM" id="SSF53187">
    <property type="entry name" value="Zn-dependent exopeptidases"/>
    <property type="match status" value="1"/>
</dbReference>
<dbReference type="EMBL" id="CP146256">
    <property type="protein sequence ID" value="XAH72999.1"/>
    <property type="molecule type" value="Genomic_DNA"/>
</dbReference>
<protein>
    <submittedName>
        <fullName evidence="2">M28 family peptidase</fullName>
    </submittedName>
</protein>
<sequence length="402" mass="44863">MKDFLKLLSKERPVGTKVNTELVEVLERSLSEMGYTVQSLPFNCMVWNKGVSSINADNQSITIEPNPFSEPFNGSGKLQLIKTLKQLENIKCKDDILVLAEDMTRTPLQPKNYPFYYPDEHRTIISLLEKKSPKAIIAVTGKNTLNGQNPFPLFEDGNFLIPSGSIGEQHLKELDKFSRLNVPVNLVIDSYKVEAKSRQIVASKEAKKSVGKIIIAAHMDSKYNTPGALDNAAGVTVLLKTAKSLKSSVYDIDIVPFNSEEFYGANGELEYLKLLDSESKQIALMINIDSPCHKGSKTAISFHNLSNPIEKIANTLIANSPKMSKGKEWYAGDHVPFIFRGVPCVVVTSSDFFDGALEYTHTPMDTLDTVDFRLIKPTAQLLTDIIDSLSAREQKRRFEINR</sequence>
<evidence type="ECO:0000259" key="1">
    <source>
        <dbReference type="Pfam" id="PF04389"/>
    </source>
</evidence>
<name>A0ABZ3ERZ7_9FIRM</name>
<dbReference type="InterPro" id="IPR007484">
    <property type="entry name" value="Peptidase_M28"/>
</dbReference>
<reference evidence="2 3" key="1">
    <citation type="submission" date="2024-02" db="EMBL/GenBank/DDBJ databases">
        <title>Bacterial strain from lacustrine sediment.</title>
        <authorList>
            <person name="Petit C."/>
            <person name="Fadhlaoui K."/>
        </authorList>
    </citation>
    <scope>NUCLEOTIDE SEQUENCE [LARGE SCALE GENOMIC DNA]</scope>
    <source>
        <strain evidence="2 3">IPX-CK</strain>
    </source>
</reference>
<evidence type="ECO:0000313" key="2">
    <source>
        <dbReference type="EMBL" id="XAH72999.1"/>
    </source>
</evidence>
<organism evidence="2 3">
    <name type="scientific">Kineothrix sedimenti</name>
    <dbReference type="NCBI Taxonomy" id="3123317"/>
    <lineage>
        <taxon>Bacteria</taxon>
        <taxon>Bacillati</taxon>
        <taxon>Bacillota</taxon>
        <taxon>Clostridia</taxon>
        <taxon>Lachnospirales</taxon>
        <taxon>Lachnospiraceae</taxon>
        <taxon>Kineothrix</taxon>
    </lineage>
</organism>
<keyword evidence="3" id="KW-1185">Reference proteome</keyword>
<gene>
    <name evidence="2" type="ORF">V6984_16005</name>
</gene>
<dbReference type="PANTHER" id="PTHR12147:SF26">
    <property type="entry name" value="PEPTIDASE M28 DOMAIN-CONTAINING PROTEIN"/>
    <property type="match status" value="1"/>
</dbReference>
<dbReference type="Gene3D" id="3.50.30.30">
    <property type="match status" value="1"/>
</dbReference>
<dbReference type="Pfam" id="PF04389">
    <property type="entry name" value="Peptidase_M28"/>
    <property type="match status" value="1"/>
</dbReference>
<dbReference type="Gene3D" id="3.40.630.10">
    <property type="entry name" value="Zn peptidases"/>
    <property type="match status" value="1"/>
</dbReference>
<evidence type="ECO:0000313" key="3">
    <source>
        <dbReference type="Proteomes" id="UP001451571"/>
    </source>
</evidence>
<dbReference type="PANTHER" id="PTHR12147">
    <property type="entry name" value="METALLOPEPTIDASE M28 FAMILY MEMBER"/>
    <property type="match status" value="1"/>
</dbReference>
<accession>A0ABZ3ERZ7</accession>